<comment type="caution">
    <text evidence="2">The sequence shown here is derived from an EMBL/GenBank/DDBJ whole genome shotgun (WGS) entry which is preliminary data.</text>
</comment>
<dbReference type="EMBL" id="CAUYUJ010006909">
    <property type="protein sequence ID" value="CAK0819025.1"/>
    <property type="molecule type" value="Genomic_DNA"/>
</dbReference>
<feature type="non-terminal residue" evidence="2">
    <location>
        <position position="92"/>
    </location>
</feature>
<evidence type="ECO:0000313" key="3">
    <source>
        <dbReference type="Proteomes" id="UP001189429"/>
    </source>
</evidence>
<protein>
    <submittedName>
        <fullName evidence="2">Uncharacterized protein</fullName>
    </submittedName>
</protein>
<proteinExistence type="predicted"/>
<name>A0ABN9RIV3_9DINO</name>
<feature type="region of interest" description="Disordered" evidence="1">
    <location>
        <begin position="1"/>
        <end position="31"/>
    </location>
</feature>
<keyword evidence="3" id="KW-1185">Reference proteome</keyword>
<feature type="compositionally biased region" description="Polar residues" evidence="1">
    <location>
        <begin position="1"/>
        <end position="27"/>
    </location>
</feature>
<sequence length="92" mass="10332">DKGNSKGNNKKTQGGCSPTSNDQQQKDMTPWEEMAVAKPSLLNVRAATTSEVLQVKEYNKEFADARPYMDEDGRKSFIKKIAEGIRILKQQL</sequence>
<evidence type="ECO:0000313" key="2">
    <source>
        <dbReference type="EMBL" id="CAK0819025.1"/>
    </source>
</evidence>
<gene>
    <name evidence="2" type="ORF">PCOR1329_LOCUS21116</name>
</gene>
<reference evidence="2" key="1">
    <citation type="submission" date="2023-10" db="EMBL/GenBank/DDBJ databases">
        <authorList>
            <person name="Chen Y."/>
            <person name="Shah S."/>
            <person name="Dougan E. K."/>
            <person name="Thang M."/>
            <person name="Chan C."/>
        </authorList>
    </citation>
    <scope>NUCLEOTIDE SEQUENCE [LARGE SCALE GENOMIC DNA]</scope>
</reference>
<dbReference type="Proteomes" id="UP001189429">
    <property type="component" value="Unassembled WGS sequence"/>
</dbReference>
<evidence type="ECO:0000256" key="1">
    <source>
        <dbReference type="SAM" id="MobiDB-lite"/>
    </source>
</evidence>
<accession>A0ABN9RIV3</accession>
<organism evidence="2 3">
    <name type="scientific">Prorocentrum cordatum</name>
    <dbReference type="NCBI Taxonomy" id="2364126"/>
    <lineage>
        <taxon>Eukaryota</taxon>
        <taxon>Sar</taxon>
        <taxon>Alveolata</taxon>
        <taxon>Dinophyceae</taxon>
        <taxon>Prorocentrales</taxon>
        <taxon>Prorocentraceae</taxon>
        <taxon>Prorocentrum</taxon>
    </lineage>
</organism>
<feature type="non-terminal residue" evidence="2">
    <location>
        <position position="1"/>
    </location>
</feature>